<evidence type="ECO:0000313" key="2">
    <source>
        <dbReference type="Proteomes" id="UP000464378"/>
    </source>
</evidence>
<gene>
    <name evidence="1" type="ORF">GMBLW1_04530</name>
</gene>
<keyword evidence="2" id="KW-1185">Reference proteome</keyword>
<accession>A0A6C2YQ83</accession>
<dbReference type="InParanoid" id="A0A6C2YQ83"/>
<dbReference type="KEGG" id="tim:GMBLW1_04530"/>
<reference evidence="1" key="1">
    <citation type="submission" date="2019-04" db="EMBL/GenBank/DDBJ databases">
        <authorList>
            <consortium name="Science for Life Laboratories"/>
        </authorList>
    </citation>
    <scope>NUCLEOTIDE SEQUENCE</scope>
    <source>
        <strain evidence="1">MBLW1</strain>
    </source>
</reference>
<evidence type="ECO:0008006" key="3">
    <source>
        <dbReference type="Google" id="ProtNLM"/>
    </source>
</evidence>
<dbReference type="EMBL" id="LR593887">
    <property type="protein sequence ID" value="VTS04382.1"/>
    <property type="molecule type" value="Genomic_DNA"/>
</dbReference>
<organism evidence="1">
    <name type="scientific">Tuwongella immobilis</name>
    <dbReference type="NCBI Taxonomy" id="692036"/>
    <lineage>
        <taxon>Bacteria</taxon>
        <taxon>Pseudomonadati</taxon>
        <taxon>Planctomycetota</taxon>
        <taxon>Planctomycetia</taxon>
        <taxon>Gemmatales</taxon>
        <taxon>Gemmataceae</taxon>
        <taxon>Tuwongella</taxon>
    </lineage>
</organism>
<proteinExistence type="predicted"/>
<dbReference type="Proteomes" id="UP000464378">
    <property type="component" value="Chromosome"/>
</dbReference>
<dbReference type="AlphaFoldDB" id="A0A6C2YQ83"/>
<sequence>MERLSGIRRGMMQMQPGKTTIIRRLTRRWSACGFALTALLNIAAEPVAPAIDPRAPRAVVLPPNQRPPLPYPPGWYGPGAGFGPYPFFGYYPGAYQGFYSNGFSLNGPPIPTFSPTPGTFGGNDQRFYGATVPFGMPFGIGVFVGPQRRGEPLAPGVGQTMPNLDAIPFRNPPALLPTPIRVTEPTPAMLEVIVPESAQLTLDGHATTPTGSSRRFITPKLEPGQQYRYQFEATWNAGGTPIRQSREVKFHAGESIRVDLTQPDSGS</sequence>
<protein>
    <recommendedName>
        <fullName evidence="3">TIGR03000 domain-containing protein</fullName>
    </recommendedName>
</protein>
<dbReference type="EMBL" id="LR586016">
    <property type="protein sequence ID" value="VIP03507.1"/>
    <property type="molecule type" value="Genomic_DNA"/>
</dbReference>
<dbReference type="InterPro" id="IPR017460">
    <property type="entry name" value="CHP03000_planctomycetes"/>
</dbReference>
<evidence type="ECO:0000313" key="1">
    <source>
        <dbReference type="EMBL" id="VIP03507.1"/>
    </source>
</evidence>
<dbReference type="NCBIfam" id="TIGR03000">
    <property type="entry name" value="plancto_dom_1"/>
    <property type="match status" value="1"/>
</dbReference>
<name>A0A6C2YQ83_9BACT</name>